<evidence type="ECO:0000313" key="4">
    <source>
        <dbReference type="Proteomes" id="UP000010556"/>
    </source>
</evidence>
<dbReference type="InterPro" id="IPR005225">
    <property type="entry name" value="Small_GTP-bd"/>
</dbReference>
<dbReference type="Gene3D" id="3.40.50.300">
    <property type="entry name" value="P-loop containing nucleotide triphosphate hydrolases"/>
    <property type="match status" value="1"/>
</dbReference>
<keyword evidence="4" id="KW-1185">Reference proteome</keyword>
<gene>
    <name evidence="3" type="ORF">MDA_GLEAN10007179</name>
</gene>
<dbReference type="eggNOG" id="KOG1191">
    <property type="taxonomic scope" value="Eukaryota"/>
</dbReference>
<sequence length="385" mass="40688">MWRGLWTLVARAARGPGRPCARQGSGAPAPGSGATIFALSSGQGRCGIAVIRTSGPASGHALRSLTAPRELPRARSASLRLLTDPRPREPALAHVEAYIDFGEDDNLEEGILERADSQVRELEVALDTHLRDARRGQRLRSGAHVVVTGPPNAGKSSLVNLLSRKPVSIVSPEPGTTRDVLETPVDLAGFPALLSDTAGLREGQGPVEQEGVRRARERLEQADLILAVLDASDLASPSSCNFLDTVVTPAVARSPSGNSQRLLLVLNKSDLLPPGGPDLSPELPPHLLLSCLTGEGLDGLLEALRKELAIVCGNPSTGPPLLTRARHQHHLQGCLDALGHYKQATDVALAAEALRVARGHLARLHGGGGTEEILDIIFRDFCVGK</sequence>
<dbReference type="SUPFAM" id="SSF52540">
    <property type="entry name" value="P-loop containing nucleoside triphosphate hydrolases"/>
    <property type="match status" value="1"/>
</dbReference>
<dbReference type="InterPro" id="IPR027417">
    <property type="entry name" value="P-loop_NTPase"/>
</dbReference>
<dbReference type="SUPFAM" id="SSF103025">
    <property type="entry name" value="Folate-binding domain"/>
    <property type="match status" value="1"/>
</dbReference>
<dbReference type="Proteomes" id="UP000010556">
    <property type="component" value="Unassembled WGS sequence"/>
</dbReference>
<dbReference type="EMBL" id="KB110904">
    <property type="protein sequence ID" value="ELK26663.1"/>
    <property type="molecule type" value="Genomic_DNA"/>
</dbReference>
<dbReference type="Pfam" id="PF12631">
    <property type="entry name" value="MnmE_helical"/>
    <property type="match status" value="1"/>
</dbReference>
<organism evidence="3 4">
    <name type="scientific">Myotis davidii</name>
    <name type="common">David's myotis</name>
    <dbReference type="NCBI Taxonomy" id="225400"/>
    <lineage>
        <taxon>Eukaryota</taxon>
        <taxon>Metazoa</taxon>
        <taxon>Chordata</taxon>
        <taxon>Craniata</taxon>
        <taxon>Vertebrata</taxon>
        <taxon>Euteleostomi</taxon>
        <taxon>Mammalia</taxon>
        <taxon>Eutheria</taxon>
        <taxon>Laurasiatheria</taxon>
        <taxon>Chiroptera</taxon>
        <taxon>Yangochiroptera</taxon>
        <taxon>Vespertilionidae</taxon>
        <taxon>Myotis</taxon>
    </lineage>
</organism>
<name>L5LME6_MYODS</name>
<evidence type="ECO:0000313" key="3">
    <source>
        <dbReference type="EMBL" id="ELK26663.1"/>
    </source>
</evidence>
<dbReference type="CDD" id="cd04164">
    <property type="entry name" value="trmE"/>
    <property type="match status" value="1"/>
</dbReference>
<evidence type="ECO:0000259" key="2">
    <source>
        <dbReference type="PROSITE" id="PS51709"/>
    </source>
</evidence>
<dbReference type="GO" id="GO:0005525">
    <property type="term" value="F:GTP binding"/>
    <property type="evidence" value="ECO:0007669"/>
    <property type="project" value="InterPro"/>
</dbReference>
<reference evidence="4" key="1">
    <citation type="journal article" date="2013" name="Science">
        <title>Comparative analysis of bat genomes provides insight into the evolution of flight and immunity.</title>
        <authorList>
            <person name="Zhang G."/>
            <person name="Cowled C."/>
            <person name="Shi Z."/>
            <person name="Huang Z."/>
            <person name="Bishop-Lilly K.A."/>
            <person name="Fang X."/>
            <person name="Wynne J.W."/>
            <person name="Xiong Z."/>
            <person name="Baker M.L."/>
            <person name="Zhao W."/>
            <person name="Tachedjian M."/>
            <person name="Zhu Y."/>
            <person name="Zhou P."/>
            <person name="Jiang X."/>
            <person name="Ng J."/>
            <person name="Yang L."/>
            <person name="Wu L."/>
            <person name="Xiao J."/>
            <person name="Feng Y."/>
            <person name="Chen Y."/>
            <person name="Sun X."/>
            <person name="Zhang Y."/>
            <person name="Marsh G.A."/>
            <person name="Crameri G."/>
            <person name="Broder C.C."/>
            <person name="Frey K.G."/>
            <person name="Wang L.F."/>
            <person name="Wang J."/>
        </authorList>
    </citation>
    <scope>NUCLEOTIDE SEQUENCE [LARGE SCALE GENOMIC DNA]</scope>
</reference>
<keyword evidence="1" id="KW-0378">Hydrolase</keyword>
<dbReference type="PROSITE" id="PS51709">
    <property type="entry name" value="G_TRME"/>
    <property type="match status" value="1"/>
</dbReference>
<protein>
    <submittedName>
        <fullName evidence="3">tRNA modification GTPase GTPBP3, mitochondrial</fullName>
    </submittedName>
</protein>
<dbReference type="InterPro" id="IPR031168">
    <property type="entry name" value="G_TrmE"/>
</dbReference>
<dbReference type="FunFam" id="3.40.50.300:FF:000924">
    <property type="entry name" value="tRNA modification GTPase GTPBP3, mitochondrial"/>
    <property type="match status" value="1"/>
</dbReference>
<dbReference type="InterPro" id="IPR027368">
    <property type="entry name" value="MnmE_dom2"/>
</dbReference>
<dbReference type="PANTHER" id="PTHR42714">
    <property type="entry name" value="TRNA MODIFICATION GTPASE GTPBP3"/>
    <property type="match status" value="1"/>
</dbReference>
<proteinExistence type="predicted"/>
<accession>L5LME6</accession>
<dbReference type="GO" id="GO:0030488">
    <property type="term" value="P:tRNA methylation"/>
    <property type="evidence" value="ECO:0007669"/>
    <property type="project" value="TreeGrafter"/>
</dbReference>
<evidence type="ECO:0000256" key="1">
    <source>
        <dbReference type="ARBA" id="ARBA00022801"/>
    </source>
</evidence>
<dbReference type="InterPro" id="IPR006073">
    <property type="entry name" value="GTP-bd"/>
</dbReference>
<dbReference type="Pfam" id="PF01926">
    <property type="entry name" value="MMR_HSR1"/>
    <property type="match status" value="1"/>
</dbReference>
<feature type="domain" description="TrmE-type G" evidence="2">
    <location>
        <begin position="142"/>
        <end position="309"/>
    </location>
</feature>
<dbReference type="GO" id="GO:0005739">
    <property type="term" value="C:mitochondrion"/>
    <property type="evidence" value="ECO:0007669"/>
    <property type="project" value="TreeGrafter"/>
</dbReference>
<dbReference type="PANTHER" id="PTHR42714:SF2">
    <property type="entry name" value="TRNA MODIFICATION GTPASE GTPBP3, MITOCHONDRIAL"/>
    <property type="match status" value="1"/>
</dbReference>
<dbReference type="GO" id="GO:0002098">
    <property type="term" value="P:tRNA wobble uridine modification"/>
    <property type="evidence" value="ECO:0007669"/>
    <property type="project" value="TreeGrafter"/>
</dbReference>
<dbReference type="Gene3D" id="1.20.120.430">
    <property type="entry name" value="tRNA modification GTPase MnmE domain 2"/>
    <property type="match status" value="1"/>
</dbReference>
<dbReference type="GO" id="GO:0016787">
    <property type="term" value="F:hydrolase activity"/>
    <property type="evidence" value="ECO:0007669"/>
    <property type="project" value="UniProtKB-KW"/>
</dbReference>
<dbReference type="SUPFAM" id="SSF116878">
    <property type="entry name" value="TrmE connector domain"/>
    <property type="match status" value="1"/>
</dbReference>
<dbReference type="InterPro" id="IPR025867">
    <property type="entry name" value="MnmE_helical"/>
</dbReference>
<dbReference type="AlphaFoldDB" id="L5LME6"/>
<dbReference type="NCBIfam" id="TIGR00231">
    <property type="entry name" value="small_GTP"/>
    <property type="match status" value="1"/>
</dbReference>